<comment type="pathway">
    <text evidence="15">Cofactor biosynthesis; tocopherol biosynthesis.</text>
</comment>
<keyword evidence="6" id="KW-0808">Transferase</keyword>
<dbReference type="RefSeq" id="XP_037220381.1">
    <property type="nucleotide sequence ID" value="XM_037362460.1"/>
</dbReference>
<evidence type="ECO:0000256" key="4">
    <source>
        <dbReference type="ARBA" id="ARBA00022528"/>
    </source>
</evidence>
<keyword evidence="11" id="KW-0862">Zinc</keyword>
<evidence type="ECO:0000256" key="9">
    <source>
        <dbReference type="ARBA" id="ARBA00022771"/>
    </source>
</evidence>
<dbReference type="InterPro" id="IPR039606">
    <property type="entry name" value="Phytol/farnesol_kinase"/>
</dbReference>
<name>A0A8H6SQ66_9AGAR</name>
<dbReference type="GeneID" id="59344976"/>
<dbReference type="PROSITE" id="PS50865">
    <property type="entry name" value="ZF_MYND_2"/>
    <property type="match status" value="1"/>
</dbReference>
<comment type="catalytic activity">
    <reaction evidence="17">
        <text>phytol + CTP = phytyl phosphate + CDP + H(+)</text>
        <dbReference type="Rhea" id="RHEA:38055"/>
        <dbReference type="ChEBI" id="CHEBI:15378"/>
        <dbReference type="ChEBI" id="CHEBI:17327"/>
        <dbReference type="ChEBI" id="CHEBI:37563"/>
        <dbReference type="ChEBI" id="CHEBI:58069"/>
        <dbReference type="ChEBI" id="CHEBI:75483"/>
        <dbReference type="EC" id="2.7.1.182"/>
    </reaction>
</comment>
<evidence type="ECO:0000256" key="18">
    <source>
        <dbReference type="PROSITE-ProRule" id="PRU00134"/>
    </source>
</evidence>
<dbReference type="EMBL" id="JACAZF010000005">
    <property type="protein sequence ID" value="KAF7303409.1"/>
    <property type="molecule type" value="Genomic_DNA"/>
</dbReference>
<evidence type="ECO:0000256" key="11">
    <source>
        <dbReference type="ARBA" id="ARBA00022833"/>
    </source>
</evidence>
<evidence type="ECO:0000313" key="21">
    <source>
        <dbReference type="Proteomes" id="UP000636479"/>
    </source>
</evidence>
<dbReference type="InterPro" id="IPR002893">
    <property type="entry name" value="Znf_MYND"/>
</dbReference>
<keyword evidence="7" id="KW-0812">Transmembrane</keyword>
<keyword evidence="13" id="KW-1133">Transmembrane helix</keyword>
<sequence>MHESLRLSKLSRLPLRLRVLAERAVREPYTLEPLVNRLAANPHRALLLPVFYVNLAVDDMPAPPDEDVVESQQFRARVARALLAVQALNDIALDVPPGAVDDLWPRYWAWVQFLDVYNRHWRIPPVEHPAGLSSDWLVLIQHLAEICHKMKKTTISDTPGLRTMLTQLWTHFVRAPSGVKRASALYVISRIFTLLFKCKVDAQIVLAELSEGVGGNLALARLCVQHLRSSFPDGNQPASEPRLIEAIFLIDLIPAVNPFIQRELHEQGIVTALTTTCLSISQMENTIGDEDHGESMLLNGFLFALSRSLAVRNAEVYLAEAVRAGLMRLAVVSKFRGAHAAAHYLVDLVGFILPPFTIYPAVLSAADAALADVSKAYAHTPLDPDARLAFEKLDSIVSFRRRALLVYRTNAHPAMAQQACSNPRCQVIAERHQLKRCSLCRAQFYCSKLCQKADWRSNGHRQTCSRLAKPSPSNALGRPRDRAFVSALLLKDYLAQRDKIAQEILRAFRMNPHAQLYVSWSYNYEEWLSTLDFTPHATAVVEDTTDTAFHGFYDTSPALRAAYEGGTVVLHVFNPRFPSHAPSAMDPPQFPFPARSNQYLLLLRSPSGALMRGLRQLGAQPALDWTMCEEQIQELLKEDGIQAFSCGSFFSALLEPRVV</sequence>
<keyword evidence="10" id="KW-0418">Kinase</keyword>
<evidence type="ECO:0000256" key="5">
    <source>
        <dbReference type="ARBA" id="ARBA00022640"/>
    </source>
</evidence>
<evidence type="ECO:0000256" key="16">
    <source>
        <dbReference type="ARBA" id="ARBA00039024"/>
    </source>
</evidence>
<gene>
    <name evidence="20" type="ORF">MIND_00569400</name>
</gene>
<dbReference type="AlphaFoldDB" id="A0A8H6SQ66"/>
<dbReference type="GO" id="GO:0016020">
    <property type="term" value="C:membrane"/>
    <property type="evidence" value="ECO:0007669"/>
    <property type="project" value="UniProtKB-SubCell"/>
</dbReference>
<evidence type="ECO:0000256" key="7">
    <source>
        <dbReference type="ARBA" id="ARBA00022692"/>
    </source>
</evidence>
<evidence type="ECO:0000256" key="2">
    <source>
        <dbReference type="ARBA" id="ARBA00004229"/>
    </source>
</evidence>
<evidence type="ECO:0000256" key="6">
    <source>
        <dbReference type="ARBA" id="ARBA00022679"/>
    </source>
</evidence>
<dbReference type="Gene3D" id="6.10.140.2220">
    <property type="match status" value="1"/>
</dbReference>
<evidence type="ECO:0000256" key="12">
    <source>
        <dbReference type="ARBA" id="ARBA00022946"/>
    </source>
</evidence>
<dbReference type="SUPFAM" id="SSF144232">
    <property type="entry name" value="HIT/MYND zinc finger-like"/>
    <property type="match status" value="1"/>
</dbReference>
<keyword evidence="4" id="KW-0150">Chloroplast</keyword>
<evidence type="ECO:0000256" key="1">
    <source>
        <dbReference type="ARBA" id="ARBA00004141"/>
    </source>
</evidence>
<evidence type="ECO:0000256" key="3">
    <source>
        <dbReference type="ARBA" id="ARBA00010794"/>
    </source>
</evidence>
<evidence type="ECO:0000256" key="10">
    <source>
        <dbReference type="ARBA" id="ARBA00022777"/>
    </source>
</evidence>
<reference evidence="20" key="1">
    <citation type="submission" date="2020-05" db="EMBL/GenBank/DDBJ databases">
        <title>Mycena genomes resolve the evolution of fungal bioluminescence.</title>
        <authorList>
            <person name="Tsai I.J."/>
        </authorList>
    </citation>
    <scope>NUCLEOTIDE SEQUENCE</scope>
    <source>
        <strain evidence="20">171206Taipei</strain>
    </source>
</reference>
<organism evidence="20 21">
    <name type="scientific">Mycena indigotica</name>
    <dbReference type="NCBI Taxonomy" id="2126181"/>
    <lineage>
        <taxon>Eukaryota</taxon>
        <taxon>Fungi</taxon>
        <taxon>Dikarya</taxon>
        <taxon>Basidiomycota</taxon>
        <taxon>Agaricomycotina</taxon>
        <taxon>Agaricomycetes</taxon>
        <taxon>Agaricomycetidae</taxon>
        <taxon>Agaricales</taxon>
        <taxon>Marasmiineae</taxon>
        <taxon>Mycenaceae</taxon>
        <taxon>Mycena</taxon>
    </lineage>
</organism>
<keyword evidence="5" id="KW-0934">Plastid</keyword>
<evidence type="ECO:0000256" key="15">
    <source>
        <dbReference type="ARBA" id="ARBA00024015"/>
    </source>
</evidence>
<dbReference type="PANTHER" id="PTHR32523">
    <property type="entry name" value="PHYTOL KINASE 1, CHLOROPLASTIC"/>
    <property type="match status" value="1"/>
</dbReference>
<comment type="similarity">
    <text evidence="3">Belongs to the polyprenol kinase family.</text>
</comment>
<dbReference type="PANTHER" id="PTHR32523:SF8">
    <property type="entry name" value="DOLICHOL KINASE"/>
    <property type="match status" value="1"/>
</dbReference>
<proteinExistence type="inferred from homology"/>
<dbReference type="EC" id="2.7.1.182" evidence="16"/>
<evidence type="ECO:0000313" key="20">
    <source>
        <dbReference type="EMBL" id="KAF7303409.1"/>
    </source>
</evidence>
<keyword evidence="9 18" id="KW-0863">Zinc-finger</keyword>
<keyword evidence="8" id="KW-0479">Metal-binding</keyword>
<dbReference type="Proteomes" id="UP000636479">
    <property type="component" value="Unassembled WGS sequence"/>
</dbReference>
<evidence type="ECO:0000256" key="13">
    <source>
        <dbReference type="ARBA" id="ARBA00022989"/>
    </source>
</evidence>
<dbReference type="GO" id="GO:0010276">
    <property type="term" value="F:phytol kinase activity"/>
    <property type="evidence" value="ECO:0007669"/>
    <property type="project" value="UniProtKB-EC"/>
</dbReference>
<evidence type="ECO:0000256" key="8">
    <source>
        <dbReference type="ARBA" id="ARBA00022723"/>
    </source>
</evidence>
<keyword evidence="12" id="KW-0809">Transit peptide</keyword>
<keyword evidence="14" id="KW-0472">Membrane</keyword>
<comment type="caution">
    <text evidence="20">The sequence shown here is derived from an EMBL/GenBank/DDBJ whole genome shotgun (WGS) entry which is preliminary data.</text>
</comment>
<dbReference type="GO" id="GO:0008270">
    <property type="term" value="F:zinc ion binding"/>
    <property type="evidence" value="ECO:0007669"/>
    <property type="project" value="UniProtKB-KW"/>
</dbReference>
<accession>A0A8H6SQ66</accession>
<feature type="domain" description="MYND-type" evidence="19">
    <location>
        <begin position="422"/>
        <end position="464"/>
    </location>
</feature>
<dbReference type="OrthoDB" id="3071576at2759"/>
<evidence type="ECO:0000259" key="19">
    <source>
        <dbReference type="PROSITE" id="PS50865"/>
    </source>
</evidence>
<comment type="subcellular location">
    <subcellularLocation>
        <location evidence="1">Membrane</location>
        <topology evidence="1">Multi-pass membrane protein</topology>
    </subcellularLocation>
    <subcellularLocation>
        <location evidence="2">Plastid</location>
        <location evidence="2">Chloroplast</location>
    </subcellularLocation>
</comment>
<evidence type="ECO:0000256" key="14">
    <source>
        <dbReference type="ARBA" id="ARBA00023136"/>
    </source>
</evidence>
<evidence type="ECO:0000256" key="17">
    <source>
        <dbReference type="ARBA" id="ARBA00048889"/>
    </source>
</evidence>
<protein>
    <recommendedName>
        <fullName evidence="16">phytol kinase</fullName>
        <ecNumber evidence="16">2.7.1.182</ecNumber>
    </recommendedName>
</protein>
<dbReference type="Pfam" id="PF01753">
    <property type="entry name" value="zf-MYND"/>
    <property type="match status" value="1"/>
</dbReference>
<keyword evidence="21" id="KW-1185">Reference proteome</keyword>